<dbReference type="CDD" id="cd13412">
    <property type="entry name" value="TNFRSF11B_teleost"/>
    <property type="match status" value="1"/>
</dbReference>
<evidence type="ECO:0000313" key="11">
    <source>
        <dbReference type="Proteomes" id="UP000192220"/>
    </source>
</evidence>
<comment type="subcellular location">
    <subcellularLocation>
        <location evidence="1">Secreted</location>
    </subcellularLocation>
</comment>
<dbReference type="STRING" id="52670.A0A2I4BPP8"/>
<dbReference type="Proteomes" id="UP000192220">
    <property type="component" value="Unplaced"/>
</dbReference>
<reference evidence="12" key="1">
    <citation type="submission" date="2025-08" db="UniProtKB">
        <authorList>
            <consortium name="RefSeq"/>
        </authorList>
    </citation>
    <scope>IDENTIFICATION</scope>
    <source>
        <strain evidence="12">Quisiro</strain>
        <tissue evidence="12">Liver</tissue>
    </source>
</reference>
<dbReference type="SMART" id="SM00208">
    <property type="entry name" value="TNFR"/>
    <property type="match status" value="4"/>
</dbReference>
<dbReference type="AlphaFoldDB" id="A0A2I4BPP8"/>
<sequence length="289" mass="32517">MLFLTFLVLLHGVTSASEPVPTYNHQNPFTGGTLTCNRCPPGTHLAAHCTATAPTKCAPCRSDHFTELWNYLPRCLYCNNICTQNQEVETECSPVSNRVCRCKAGFYMMDDFCMRHSECGLGHGVQTKGTPQKDTVCERCSTGYFSNSSSAMDVCVQHQNCTDRQLLFLNGSSVHDTVCGTCEDFTNGGETLRAFLLGVISSNKMRRRDLKRFVHRIIHRSDEDYVDMSFTRQRGPLLDQIRSWLAQAPVHQLKELPKTLRDSDLSSVADRLHNKLSEIKRQNPTCSLV</sequence>
<evidence type="ECO:0000256" key="6">
    <source>
        <dbReference type="ARBA" id="ARBA00023157"/>
    </source>
</evidence>
<proteinExistence type="predicted"/>
<keyword evidence="3" id="KW-0053">Apoptosis</keyword>
<evidence type="ECO:0000256" key="4">
    <source>
        <dbReference type="ARBA" id="ARBA00022729"/>
    </source>
</evidence>
<evidence type="ECO:0000313" key="12">
    <source>
        <dbReference type="RefSeq" id="XP_013869694.1"/>
    </source>
</evidence>
<accession>A0A2I4BPP8</accession>
<dbReference type="PANTHER" id="PTHR23097">
    <property type="entry name" value="TUMOR NECROSIS FACTOR RECEPTOR SUPERFAMILY MEMBER"/>
    <property type="match status" value="1"/>
</dbReference>
<keyword evidence="11" id="KW-1185">Reference proteome</keyword>
<dbReference type="InterPro" id="IPR052459">
    <property type="entry name" value="TNFRSF_decoy_receptor"/>
</dbReference>
<feature type="chain" id="PRO_5014156245" evidence="9">
    <location>
        <begin position="17"/>
        <end position="289"/>
    </location>
</feature>
<evidence type="ECO:0000256" key="7">
    <source>
        <dbReference type="ARBA" id="ARBA00023180"/>
    </source>
</evidence>
<keyword evidence="6 8" id="KW-1015">Disulfide bond</keyword>
<dbReference type="RefSeq" id="XP_013869694.1">
    <property type="nucleotide sequence ID" value="XM_014014240.1"/>
</dbReference>
<dbReference type="PROSITE" id="PS50050">
    <property type="entry name" value="TNFR_NGFR_2"/>
    <property type="match status" value="1"/>
</dbReference>
<dbReference type="Gene3D" id="2.10.50.10">
    <property type="entry name" value="Tumor Necrosis Factor Receptor, subunit A, domain 2"/>
    <property type="match status" value="3"/>
</dbReference>
<dbReference type="InterPro" id="IPR048522">
    <property type="entry name" value="Death_3_fish"/>
</dbReference>
<organism evidence="11 12">
    <name type="scientific">Austrofundulus limnaeus</name>
    <name type="common">Annual killifish</name>
    <dbReference type="NCBI Taxonomy" id="52670"/>
    <lineage>
        <taxon>Eukaryota</taxon>
        <taxon>Metazoa</taxon>
        <taxon>Chordata</taxon>
        <taxon>Craniata</taxon>
        <taxon>Vertebrata</taxon>
        <taxon>Euteleostomi</taxon>
        <taxon>Actinopterygii</taxon>
        <taxon>Neopterygii</taxon>
        <taxon>Teleostei</taxon>
        <taxon>Neoteleostei</taxon>
        <taxon>Acanthomorphata</taxon>
        <taxon>Ovalentaria</taxon>
        <taxon>Atherinomorphae</taxon>
        <taxon>Cyprinodontiformes</taxon>
        <taxon>Rivulidae</taxon>
        <taxon>Austrofundulus</taxon>
    </lineage>
</organism>
<comment type="caution">
    <text evidence="8">Lacks conserved residue(s) required for the propagation of feature annotation.</text>
</comment>
<dbReference type="OrthoDB" id="9990004at2759"/>
<evidence type="ECO:0000256" key="3">
    <source>
        <dbReference type="ARBA" id="ARBA00022703"/>
    </source>
</evidence>
<dbReference type="InterPro" id="IPR034043">
    <property type="entry name" value="TNFRSF11B_N_teleost"/>
</dbReference>
<feature type="domain" description="TNFR-Cys" evidence="10">
    <location>
        <begin position="59"/>
        <end position="100"/>
    </location>
</feature>
<keyword evidence="7" id="KW-0325">Glycoprotein</keyword>
<feature type="disulfide bond" evidence="8">
    <location>
        <begin position="82"/>
        <end position="100"/>
    </location>
</feature>
<evidence type="ECO:0000256" key="2">
    <source>
        <dbReference type="ARBA" id="ARBA00022525"/>
    </source>
</evidence>
<dbReference type="SUPFAM" id="SSF57586">
    <property type="entry name" value="TNF receptor-like"/>
    <property type="match status" value="2"/>
</dbReference>
<keyword evidence="5" id="KW-0677">Repeat</keyword>
<evidence type="ECO:0000256" key="1">
    <source>
        <dbReference type="ARBA" id="ARBA00004613"/>
    </source>
</evidence>
<dbReference type="GO" id="GO:0006915">
    <property type="term" value="P:apoptotic process"/>
    <property type="evidence" value="ECO:0007669"/>
    <property type="project" value="UniProtKB-KW"/>
</dbReference>
<evidence type="ECO:0000259" key="10">
    <source>
        <dbReference type="PROSITE" id="PS50050"/>
    </source>
</evidence>
<dbReference type="InterPro" id="IPR001368">
    <property type="entry name" value="TNFR/NGFR_Cys_rich_reg"/>
</dbReference>
<feature type="repeat" description="TNFR-Cys" evidence="8">
    <location>
        <begin position="59"/>
        <end position="100"/>
    </location>
</feature>
<dbReference type="Pfam" id="PF00020">
    <property type="entry name" value="TNFR_c6"/>
    <property type="match status" value="3"/>
</dbReference>
<keyword evidence="2" id="KW-0964">Secreted</keyword>
<keyword evidence="4 9" id="KW-0732">Signal</keyword>
<dbReference type="GeneID" id="106521592"/>
<evidence type="ECO:0000256" key="8">
    <source>
        <dbReference type="PROSITE-ProRule" id="PRU00206"/>
    </source>
</evidence>
<dbReference type="KEGG" id="alim:106521592"/>
<evidence type="ECO:0000256" key="9">
    <source>
        <dbReference type="SAM" id="SignalP"/>
    </source>
</evidence>
<evidence type="ECO:0000256" key="5">
    <source>
        <dbReference type="ARBA" id="ARBA00022737"/>
    </source>
</evidence>
<gene>
    <name evidence="12" type="primary">LOC106521592</name>
</gene>
<feature type="disulfide bond" evidence="8">
    <location>
        <begin position="60"/>
        <end position="75"/>
    </location>
</feature>
<keyword evidence="12" id="KW-0675">Receptor</keyword>
<feature type="signal peptide" evidence="9">
    <location>
        <begin position="1"/>
        <end position="16"/>
    </location>
</feature>
<dbReference type="PANTHER" id="PTHR23097:SF90">
    <property type="entry name" value="TUMOR NECROSIS FACTOR RECEPTOR SUPERFAMILY MEMBER 11B"/>
    <property type="match status" value="1"/>
</dbReference>
<dbReference type="Pfam" id="PF21733">
    <property type="entry name" value="Death_3"/>
    <property type="match status" value="1"/>
</dbReference>
<name>A0A2I4BPP8_AUSLI</name>
<dbReference type="InParanoid" id="A0A2I4BPP8"/>
<dbReference type="GO" id="GO:0005576">
    <property type="term" value="C:extracellular region"/>
    <property type="evidence" value="ECO:0007669"/>
    <property type="project" value="UniProtKB-SubCell"/>
</dbReference>
<protein>
    <submittedName>
        <fullName evidence="12">Tumor necrosis factor receptor superfamily member 6B</fullName>
    </submittedName>
</protein>